<keyword evidence="2" id="KW-0472">Membrane</keyword>
<dbReference type="InterPro" id="IPR035234">
    <property type="entry name" value="IgGFc-bd_N"/>
</dbReference>
<sequence>MSTVHVYLLCCLFVASYGSGQMGRYFIFQVPYLNKVSLSVQLYTSSAVPGRILLFVSRFPRKEVCNVTVTRSQPNYCQIKQTHRQNYTYPIWTFVLESSANFGATVSILSSGLVLDIMLLFPVSRFGHNYYVITPAGKPSFIIVASYNNTSVSVRLVNAGLASQPILANGRNYTNNDLMDLLLNSEQGFMIQRCNHHGSEDFTGTSVYGVKPIGLISGACGAKQNCSTQVYMKMLEPDNQYGMEFIIVNLSNQDIEVIVMTTVQSTRLNLTLQEQTLSLVVKESGRISKVNMTQGDSGFMLSDRPIICYLLYVQSCRHKDTALYPWLTTVQPNALFHDTYIWTIRDDKEISGWFHNFVTFIIQTDHADQLTLDGRVLSSSTVWSYVGRSKKWTNTKLSHVSNGTHEARTVRGALFACYVSTVHNREHLVQGLSLKAEWSTWDDWECQQRCGPSKFVRTRSCESDIDLYMTGTLCPGNSTDTKPGNCIVHSICPQDCPNGTFGMDCLGNCRHCINGCNKYNGSCERCLPGWQGDKYGCNVQCPKWTYGFSCEGLCETKCAGLDCLERELGTCPETTSVLPILVFMTLIPYIIFVIFFFSRPKSRKRLKNKKTHRQGKQLPKTAKQIRKHFTDSSV</sequence>
<keyword evidence="2" id="KW-1133">Transmembrane helix</keyword>
<feature type="transmembrane region" description="Helical" evidence="2">
    <location>
        <begin position="577"/>
        <end position="597"/>
    </location>
</feature>
<name>A0A9W2ZEZ4_BIOGL</name>
<evidence type="ECO:0000313" key="6">
    <source>
        <dbReference type="RefSeq" id="XP_055873482.1"/>
    </source>
</evidence>
<dbReference type="RefSeq" id="XP_055873483.1">
    <property type="nucleotide sequence ID" value="XM_056017508.1"/>
</dbReference>
<evidence type="ECO:0000256" key="1">
    <source>
        <dbReference type="SAM" id="MobiDB-lite"/>
    </source>
</evidence>
<evidence type="ECO:0000256" key="3">
    <source>
        <dbReference type="SAM" id="SignalP"/>
    </source>
</evidence>
<organism evidence="5 8">
    <name type="scientific">Biomphalaria glabrata</name>
    <name type="common">Bloodfluke planorb</name>
    <name type="synonym">Freshwater snail</name>
    <dbReference type="NCBI Taxonomy" id="6526"/>
    <lineage>
        <taxon>Eukaryota</taxon>
        <taxon>Metazoa</taxon>
        <taxon>Spiralia</taxon>
        <taxon>Lophotrochozoa</taxon>
        <taxon>Mollusca</taxon>
        <taxon>Gastropoda</taxon>
        <taxon>Heterobranchia</taxon>
        <taxon>Euthyneura</taxon>
        <taxon>Panpulmonata</taxon>
        <taxon>Hygrophila</taxon>
        <taxon>Lymnaeoidea</taxon>
        <taxon>Planorbidae</taxon>
        <taxon>Biomphalaria</taxon>
    </lineage>
</organism>
<keyword evidence="3" id="KW-0732">Signal</keyword>
<feature type="compositionally biased region" description="Basic residues" evidence="1">
    <location>
        <begin position="605"/>
        <end position="615"/>
    </location>
</feature>
<feature type="domain" description="IgGFc-binding protein N-terminal" evidence="4">
    <location>
        <begin position="118"/>
        <end position="411"/>
    </location>
</feature>
<reference evidence="6 7" key="1">
    <citation type="submission" date="2025-04" db="UniProtKB">
        <authorList>
            <consortium name="RefSeq"/>
        </authorList>
    </citation>
    <scope>IDENTIFICATION</scope>
</reference>
<dbReference type="RefSeq" id="XP_055873484.1">
    <property type="nucleotide sequence ID" value="XM_056017509.1"/>
</dbReference>
<keyword evidence="2" id="KW-0812">Transmembrane</keyword>
<dbReference type="AlphaFoldDB" id="A0A9W2ZEZ4"/>
<keyword evidence="5" id="KW-1185">Reference proteome</keyword>
<feature type="chain" id="PRO_5044702617" evidence="3">
    <location>
        <begin position="21"/>
        <end position="634"/>
    </location>
</feature>
<evidence type="ECO:0000313" key="8">
    <source>
        <dbReference type="RefSeq" id="XP_055873484.1"/>
    </source>
</evidence>
<evidence type="ECO:0000256" key="2">
    <source>
        <dbReference type="SAM" id="Phobius"/>
    </source>
</evidence>
<feature type="signal peptide" evidence="3">
    <location>
        <begin position="1"/>
        <end position="20"/>
    </location>
</feature>
<dbReference type="Proteomes" id="UP001165740">
    <property type="component" value="Chromosome 18"/>
</dbReference>
<dbReference type="RefSeq" id="XP_055873482.1">
    <property type="nucleotide sequence ID" value="XM_056017507.1"/>
</dbReference>
<evidence type="ECO:0000259" key="4">
    <source>
        <dbReference type="Pfam" id="PF17517"/>
    </source>
</evidence>
<protein>
    <submittedName>
        <fullName evidence="6 7">Uncharacterized protein LOC106061805 isoform X1</fullName>
    </submittedName>
</protein>
<evidence type="ECO:0000313" key="5">
    <source>
        <dbReference type="Proteomes" id="UP001165740"/>
    </source>
</evidence>
<feature type="region of interest" description="Disordered" evidence="1">
    <location>
        <begin position="605"/>
        <end position="634"/>
    </location>
</feature>
<dbReference type="GeneID" id="106061805"/>
<proteinExistence type="predicted"/>
<dbReference type="OrthoDB" id="6136119at2759"/>
<dbReference type="PANTHER" id="PTHR46534">
    <property type="entry name" value="IGGFC_BINDING DOMAIN-CONTAINING PROTEIN"/>
    <property type="match status" value="1"/>
</dbReference>
<dbReference type="PANTHER" id="PTHR46534:SF1">
    <property type="entry name" value="IGGFC-BINDING PROTEIN N-TERMINAL DOMAIN-CONTAINING PROTEIN"/>
    <property type="match status" value="1"/>
</dbReference>
<dbReference type="Pfam" id="PF17517">
    <property type="entry name" value="IgGFc_binding"/>
    <property type="match status" value="1"/>
</dbReference>
<gene>
    <name evidence="6 7 8" type="primary">LOC106061805</name>
</gene>
<evidence type="ECO:0000313" key="7">
    <source>
        <dbReference type="RefSeq" id="XP_055873483.1"/>
    </source>
</evidence>
<accession>A0A9W2ZEZ4</accession>